<sequence length="388" mass="45217">MLPFSAIYFFIILAVFIGIVYLFRIAALKYVIFSQLILFLSALYLIIYFPKPWHIALFVIYAYGVHVLFNHVLKLKHKLPGVLLLLLPLILIKSGIKISTYPFRFSEFISFAGVSYISFRVISVFIDTRVGSKIISPIRYFNYLVFIPTLLIGPIDRYARFNADAENGYNNLTQQRFLDGWKMLILGVAYKFVGAAAIDQYWLQLFDPATKDVLNMTANMYGYYFYLFFDFAGYSAMAIGAGKMLGFDVPINFNKPFIAVNPQDFWRRFHKTLGDWLRDYFFMPFYQFFSRKKMFKPFPLLRQNISLFLTFLLMGCWNGFEKHYILSGAVFGLYSVVHNTYVFYSKKKNRDVIFGNIHPKVTKVISVFIMFNLAAFAIYIFSGRCPLI</sequence>
<evidence type="ECO:0008006" key="11">
    <source>
        <dbReference type="Google" id="ProtNLM"/>
    </source>
</evidence>
<feature type="transmembrane region" description="Helical" evidence="9">
    <location>
        <begin position="79"/>
        <end position="96"/>
    </location>
</feature>
<dbReference type="InterPro" id="IPR004299">
    <property type="entry name" value="MBOAT_fam"/>
</dbReference>
<evidence type="ECO:0000256" key="1">
    <source>
        <dbReference type="ARBA" id="ARBA00004651"/>
    </source>
</evidence>
<dbReference type="PIRSF" id="PIRSF016636">
    <property type="entry name" value="AlgI_DltB"/>
    <property type="match status" value="1"/>
</dbReference>
<gene>
    <name evidence="10" type="ORF">SDC9_65995</name>
</gene>
<keyword evidence="5 9" id="KW-0812">Transmembrane</keyword>
<accession>A0A644XU05</accession>
<keyword evidence="7 9" id="KW-0472">Membrane</keyword>
<dbReference type="Pfam" id="PF03062">
    <property type="entry name" value="MBOAT"/>
    <property type="match status" value="1"/>
</dbReference>
<evidence type="ECO:0000256" key="8">
    <source>
        <dbReference type="ARBA" id="ARBA00023315"/>
    </source>
</evidence>
<keyword evidence="8" id="KW-0012">Acyltransferase</keyword>
<dbReference type="InterPro" id="IPR024194">
    <property type="entry name" value="Ac/AlaTfrase_AlgI/DltB"/>
</dbReference>
<dbReference type="GO" id="GO:0005886">
    <property type="term" value="C:plasma membrane"/>
    <property type="evidence" value="ECO:0007669"/>
    <property type="project" value="UniProtKB-SubCell"/>
</dbReference>
<name>A0A644XU05_9ZZZZ</name>
<comment type="subcellular location">
    <subcellularLocation>
        <location evidence="1">Cell membrane</location>
        <topology evidence="1">Multi-pass membrane protein</topology>
    </subcellularLocation>
</comment>
<dbReference type="InterPro" id="IPR051085">
    <property type="entry name" value="MB_O-acyltransferase"/>
</dbReference>
<evidence type="ECO:0000256" key="5">
    <source>
        <dbReference type="ARBA" id="ARBA00022692"/>
    </source>
</evidence>
<dbReference type="PANTHER" id="PTHR13285">
    <property type="entry name" value="ACYLTRANSFERASE"/>
    <property type="match status" value="1"/>
</dbReference>
<feature type="transmembrane region" description="Helical" evidence="9">
    <location>
        <begin position="6"/>
        <end position="23"/>
    </location>
</feature>
<reference evidence="10" key="1">
    <citation type="submission" date="2019-08" db="EMBL/GenBank/DDBJ databases">
        <authorList>
            <person name="Kucharzyk K."/>
            <person name="Murdoch R.W."/>
            <person name="Higgins S."/>
            <person name="Loffler F."/>
        </authorList>
    </citation>
    <scope>NUCLEOTIDE SEQUENCE</scope>
</reference>
<feature type="transmembrane region" description="Helical" evidence="9">
    <location>
        <begin position="300"/>
        <end position="320"/>
    </location>
</feature>
<feature type="transmembrane region" description="Helical" evidence="9">
    <location>
        <begin position="326"/>
        <end position="344"/>
    </location>
</feature>
<comment type="caution">
    <text evidence="10">The sequence shown here is derived from an EMBL/GenBank/DDBJ whole genome shotgun (WGS) entry which is preliminary data.</text>
</comment>
<evidence type="ECO:0000256" key="3">
    <source>
        <dbReference type="ARBA" id="ARBA00022475"/>
    </source>
</evidence>
<dbReference type="GO" id="GO:0016746">
    <property type="term" value="F:acyltransferase activity"/>
    <property type="evidence" value="ECO:0007669"/>
    <property type="project" value="UniProtKB-KW"/>
</dbReference>
<keyword evidence="3" id="KW-1003">Cell membrane</keyword>
<comment type="similarity">
    <text evidence="2">Belongs to the membrane-bound acyltransferase family.</text>
</comment>
<dbReference type="AlphaFoldDB" id="A0A644XU05"/>
<feature type="transmembrane region" description="Helical" evidence="9">
    <location>
        <begin position="183"/>
        <end position="203"/>
    </location>
</feature>
<evidence type="ECO:0000256" key="2">
    <source>
        <dbReference type="ARBA" id="ARBA00010323"/>
    </source>
</evidence>
<keyword evidence="4" id="KW-0808">Transferase</keyword>
<evidence type="ECO:0000256" key="6">
    <source>
        <dbReference type="ARBA" id="ARBA00022989"/>
    </source>
</evidence>
<evidence type="ECO:0000256" key="4">
    <source>
        <dbReference type="ARBA" id="ARBA00022679"/>
    </source>
</evidence>
<proteinExistence type="inferred from homology"/>
<feature type="transmembrane region" description="Helical" evidence="9">
    <location>
        <begin position="223"/>
        <end position="245"/>
    </location>
</feature>
<feature type="transmembrane region" description="Helical" evidence="9">
    <location>
        <begin position="364"/>
        <end position="382"/>
    </location>
</feature>
<evidence type="ECO:0000256" key="9">
    <source>
        <dbReference type="SAM" id="Phobius"/>
    </source>
</evidence>
<feature type="transmembrane region" description="Helical" evidence="9">
    <location>
        <begin position="108"/>
        <end position="126"/>
    </location>
</feature>
<feature type="transmembrane region" description="Helical" evidence="9">
    <location>
        <begin position="30"/>
        <end position="49"/>
    </location>
</feature>
<feature type="transmembrane region" description="Helical" evidence="9">
    <location>
        <begin position="55"/>
        <end position="72"/>
    </location>
</feature>
<protein>
    <recommendedName>
        <fullName evidence="11">Peptidoglycan O-acetyltransferase</fullName>
    </recommendedName>
</protein>
<dbReference type="EMBL" id="VSSQ01003201">
    <property type="protein sequence ID" value="MPM19569.1"/>
    <property type="molecule type" value="Genomic_DNA"/>
</dbReference>
<evidence type="ECO:0000256" key="7">
    <source>
        <dbReference type="ARBA" id="ARBA00023136"/>
    </source>
</evidence>
<keyword evidence="6 9" id="KW-1133">Transmembrane helix</keyword>
<organism evidence="10">
    <name type="scientific">bioreactor metagenome</name>
    <dbReference type="NCBI Taxonomy" id="1076179"/>
    <lineage>
        <taxon>unclassified sequences</taxon>
        <taxon>metagenomes</taxon>
        <taxon>ecological metagenomes</taxon>
    </lineage>
</organism>
<evidence type="ECO:0000313" key="10">
    <source>
        <dbReference type="EMBL" id="MPM19569.1"/>
    </source>
</evidence>
<dbReference type="PANTHER" id="PTHR13285:SF23">
    <property type="entry name" value="TEICHOIC ACID D-ALANYLTRANSFERASE"/>
    <property type="match status" value="1"/>
</dbReference>